<dbReference type="STRING" id="463025.BAU08_04215"/>
<dbReference type="InterPro" id="IPR023095">
    <property type="entry name" value="Ade_MeTrfase_dom_2"/>
</dbReference>
<dbReference type="GO" id="GO:1904047">
    <property type="term" value="F:S-adenosyl-L-methionine binding"/>
    <property type="evidence" value="ECO:0007669"/>
    <property type="project" value="TreeGrafter"/>
</dbReference>
<dbReference type="GO" id="GO:0009307">
    <property type="term" value="P:DNA restriction-modification system"/>
    <property type="evidence" value="ECO:0007669"/>
    <property type="project" value="InterPro"/>
</dbReference>
<dbReference type="EMBL" id="CP016171">
    <property type="protein sequence ID" value="ANN70640.1"/>
    <property type="molecule type" value="Genomic_DNA"/>
</dbReference>
<dbReference type="RefSeq" id="WP_066668271.1">
    <property type="nucleotide sequence ID" value="NZ_CP016171.1"/>
</dbReference>
<dbReference type="REBASE" id="154316">
    <property type="entry name" value="M.Bbr17976ORF4215P"/>
</dbReference>
<keyword evidence="5" id="KW-0949">S-adenosyl-L-methionine</keyword>
<dbReference type="InterPro" id="IPR012263">
    <property type="entry name" value="M_m6A_EcoRV"/>
</dbReference>
<keyword evidence="4 7" id="KW-0808">Transferase</keyword>
<accession>A0A193FSN6</accession>
<dbReference type="Proteomes" id="UP000092213">
    <property type="component" value="Chromosome"/>
</dbReference>
<evidence type="ECO:0000256" key="4">
    <source>
        <dbReference type="ARBA" id="ARBA00022679"/>
    </source>
</evidence>
<dbReference type="EC" id="2.1.1.72" evidence="2"/>
<dbReference type="GO" id="GO:0009007">
    <property type="term" value="F:site-specific DNA-methyltransferase (adenine-specific) activity"/>
    <property type="evidence" value="ECO:0007669"/>
    <property type="project" value="UniProtKB-EC"/>
</dbReference>
<reference evidence="7 8" key="1">
    <citation type="submission" date="2016-06" db="EMBL/GenBank/DDBJ databases">
        <title>Complete genome sequences of Bordetella bronchialis and Bordetella flabilis.</title>
        <authorList>
            <person name="LiPuma J.J."/>
            <person name="Spilker T."/>
        </authorList>
    </citation>
    <scope>NUCLEOTIDE SEQUENCE [LARGE SCALE GENOMIC DNA]</scope>
    <source>
        <strain evidence="7 8">AU17976</strain>
    </source>
</reference>
<dbReference type="Pfam" id="PF02086">
    <property type="entry name" value="MethyltransfD12"/>
    <property type="match status" value="1"/>
</dbReference>
<dbReference type="InterPro" id="IPR029063">
    <property type="entry name" value="SAM-dependent_MTases_sf"/>
</dbReference>
<evidence type="ECO:0000256" key="1">
    <source>
        <dbReference type="ARBA" id="ARBA00006594"/>
    </source>
</evidence>
<evidence type="ECO:0000313" key="8">
    <source>
        <dbReference type="Proteomes" id="UP000092213"/>
    </source>
</evidence>
<dbReference type="PRINTS" id="PR00505">
    <property type="entry name" value="D12N6MTFRASE"/>
</dbReference>
<dbReference type="SUPFAM" id="SSF53335">
    <property type="entry name" value="S-adenosyl-L-methionine-dependent methyltransferases"/>
    <property type="match status" value="1"/>
</dbReference>
<dbReference type="Gene3D" id="1.10.1020.10">
    <property type="entry name" value="Adenine-specific Methyltransferase, Domain 2"/>
    <property type="match status" value="1"/>
</dbReference>
<comment type="similarity">
    <text evidence="1">Belongs to the N(4)/N(6)-methyltransferase family.</text>
</comment>
<evidence type="ECO:0000256" key="6">
    <source>
        <dbReference type="ARBA" id="ARBA00047942"/>
    </source>
</evidence>
<sequence length="283" mass="32146">MPVNNTPLRYPGGKSQLAPFVVELMRANGLLGGVYVEPFAGGAGIAWKLLFDGYTSEVWINDIDPAIHAFWYCVLHRTEELCKKIESTEVTIDEWHRQRHLQASARPQSLALGFSTFFLNRTNRSGILKAGVIGGLAQAGDWKLDCRFKKEDLIEKIRRIALYKEQITLTRQDASTYLSSTVKTLPRHALINIDPPYYRKGPELYCSFYEHADHKRLAQTIRKLRRPWMLTYDDAPEIRALYRGLPATTKELTYYAQVKRTGIELLVLNPNLRAPGAIALLAA</sequence>
<dbReference type="GO" id="GO:0032259">
    <property type="term" value="P:methylation"/>
    <property type="evidence" value="ECO:0007669"/>
    <property type="project" value="UniProtKB-KW"/>
</dbReference>
<evidence type="ECO:0000256" key="5">
    <source>
        <dbReference type="ARBA" id="ARBA00022691"/>
    </source>
</evidence>
<dbReference type="Gene3D" id="3.40.50.150">
    <property type="entry name" value="Vaccinia Virus protein VP39"/>
    <property type="match status" value="1"/>
</dbReference>
<evidence type="ECO:0000313" key="7">
    <source>
        <dbReference type="EMBL" id="ANN70640.1"/>
    </source>
</evidence>
<evidence type="ECO:0000256" key="2">
    <source>
        <dbReference type="ARBA" id="ARBA00011900"/>
    </source>
</evidence>
<proteinExistence type="inferred from homology"/>
<comment type="catalytic activity">
    <reaction evidence="6">
        <text>a 2'-deoxyadenosine in DNA + S-adenosyl-L-methionine = an N(6)-methyl-2'-deoxyadenosine in DNA + S-adenosyl-L-homocysteine + H(+)</text>
        <dbReference type="Rhea" id="RHEA:15197"/>
        <dbReference type="Rhea" id="RHEA-COMP:12418"/>
        <dbReference type="Rhea" id="RHEA-COMP:12419"/>
        <dbReference type="ChEBI" id="CHEBI:15378"/>
        <dbReference type="ChEBI" id="CHEBI:57856"/>
        <dbReference type="ChEBI" id="CHEBI:59789"/>
        <dbReference type="ChEBI" id="CHEBI:90615"/>
        <dbReference type="ChEBI" id="CHEBI:90616"/>
        <dbReference type="EC" id="2.1.1.72"/>
    </reaction>
</comment>
<dbReference type="InterPro" id="IPR012327">
    <property type="entry name" value="MeTrfase_D12"/>
</dbReference>
<dbReference type="PANTHER" id="PTHR30481">
    <property type="entry name" value="DNA ADENINE METHYLASE"/>
    <property type="match status" value="1"/>
</dbReference>
<dbReference type="PIRSF" id="PIRSF000398">
    <property type="entry name" value="M_m6A_EcoRV"/>
    <property type="match status" value="1"/>
</dbReference>
<dbReference type="GO" id="GO:0043565">
    <property type="term" value="F:sequence-specific DNA binding"/>
    <property type="evidence" value="ECO:0007669"/>
    <property type="project" value="TreeGrafter"/>
</dbReference>
<name>A0A193FSN6_9BORD</name>
<keyword evidence="3 7" id="KW-0489">Methyltransferase</keyword>
<evidence type="ECO:0000256" key="3">
    <source>
        <dbReference type="ARBA" id="ARBA00022603"/>
    </source>
</evidence>
<protein>
    <recommendedName>
        <fullName evidence="2">site-specific DNA-methyltransferase (adenine-specific)</fullName>
        <ecNumber evidence="2">2.1.1.72</ecNumber>
    </recommendedName>
</protein>
<organism evidence="7 8">
    <name type="scientific">Bordetella bronchialis</name>
    <dbReference type="NCBI Taxonomy" id="463025"/>
    <lineage>
        <taxon>Bacteria</taxon>
        <taxon>Pseudomonadati</taxon>
        <taxon>Pseudomonadota</taxon>
        <taxon>Betaproteobacteria</taxon>
        <taxon>Burkholderiales</taxon>
        <taxon>Alcaligenaceae</taxon>
        <taxon>Bordetella</taxon>
    </lineage>
</organism>
<gene>
    <name evidence="7" type="ORF">BAU08_04215</name>
</gene>
<dbReference type="AlphaFoldDB" id="A0A193FSN6"/>
<dbReference type="GO" id="GO:0006298">
    <property type="term" value="P:mismatch repair"/>
    <property type="evidence" value="ECO:0007669"/>
    <property type="project" value="TreeGrafter"/>
</dbReference>
<dbReference type="PANTHER" id="PTHR30481:SF2">
    <property type="entry name" value="SITE-SPECIFIC DNA-METHYLTRANSFERASE (ADENINE-SPECIFIC)"/>
    <property type="match status" value="1"/>
</dbReference>